<dbReference type="AlphaFoldDB" id="A0AAJ6U1E6"/>
<organism evidence="8 9">
    <name type="scientific">Populus euphratica</name>
    <name type="common">Euphrates poplar</name>
    <dbReference type="NCBI Taxonomy" id="75702"/>
    <lineage>
        <taxon>Eukaryota</taxon>
        <taxon>Viridiplantae</taxon>
        <taxon>Streptophyta</taxon>
        <taxon>Embryophyta</taxon>
        <taxon>Tracheophyta</taxon>
        <taxon>Spermatophyta</taxon>
        <taxon>Magnoliopsida</taxon>
        <taxon>eudicotyledons</taxon>
        <taxon>Gunneridae</taxon>
        <taxon>Pentapetalae</taxon>
        <taxon>rosids</taxon>
        <taxon>fabids</taxon>
        <taxon>Malpighiales</taxon>
        <taxon>Salicaceae</taxon>
        <taxon>Saliceae</taxon>
        <taxon>Populus</taxon>
    </lineage>
</organism>
<dbReference type="GO" id="GO:0003700">
    <property type="term" value="F:DNA-binding transcription factor activity"/>
    <property type="evidence" value="ECO:0007669"/>
    <property type="project" value="InterPro"/>
</dbReference>
<dbReference type="InterPro" id="IPR002487">
    <property type="entry name" value="TF_Kbox"/>
</dbReference>
<accession>A0AAJ6U1E6</accession>
<dbReference type="InterPro" id="IPR033896">
    <property type="entry name" value="MEF2-like_N"/>
</dbReference>
<dbReference type="Proteomes" id="UP000694918">
    <property type="component" value="Unplaced"/>
</dbReference>
<dbReference type="InterPro" id="IPR050142">
    <property type="entry name" value="MADS-box/MEF2_TF"/>
</dbReference>
<proteinExistence type="predicted"/>
<dbReference type="InterPro" id="IPR036879">
    <property type="entry name" value="TF_MADSbox_sf"/>
</dbReference>
<dbReference type="PROSITE" id="PS50066">
    <property type="entry name" value="MADS_BOX_2"/>
    <property type="match status" value="1"/>
</dbReference>
<dbReference type="Pfam" id="PF01486">
    <property type="entry name" value="K-box"/>
    <property type="match status" value="1"/>
</dbReference>
<dbReference type="Gene3D" id="3.40.1810.10">
    <property type="entry name" value="Transcription factor, MADS-box"/>
    <property type="match status" value="1"/>
</dbReference>
<dbReference type="RefSeq" id="XP_011020776.1">
    <property type="nucleotide sequence ID" value="XM_011022474.1"/>
</dbReference>
<evidence type="ECO:0000313" key="9">
    <source>
        <dbReference type="RefSeq" id="XP_011020776.1"/>
    </source>
</evidence>
<dbReference type="PANTHER" id="PTHR48019">
    <property type="entry name" value="SERUM RESPONSE FACTOR HOMOLOG"/>
    <property type="match status" value="1"/>
</dbReference>
<feature type="domain" description="MADS-box" evidence="7">
    <location>
        <begin position="1"/>
        <end position="61"/>
    </location>
</feature>
<dbReference type="GeneID" id="105123029"/>
<evidence type="ECO:0000313" key="8">
    <source>
        <dbReference type="Proteomes" id="UP000694918"/>
    </source>
</evidence>
<gene>
    <name evidence="9" type="primary">LOC105123029</name>
</gene>
<dbReference type="GO" id="GO:0005634">
    <property type="term" value="C:nucleus"/>
    <property type="evidence" value="ECO:0007669"/>
    <property type="project" value="UniProtKB-SubCell"/>
</dbReference>
<feature type="region of interest" description="Disordered" evidence="6">
    <location>
        <begin position="188"/>
        <end position="212"/>
    </location>
</feature>
<evidence type="ECO:0000256" key="2">
    <source>
        <dbReference type="ARBA" id="ARBA00023015"/>
    </source>
</evidence>
<evidence type="ECO:0000256" key="3">
    <source>
        <dbReference type="ARBA" id="ARBA00023125"/>
    </source>
</evidence>
<sequence length="212" mass="24391">MGRKKVELKRIENKSSRQVTFSKRRNGLFKKARELSVLCDVQVAVLVFSSSGKLYEFSSVGSITSILKHYMSHFKKMATSSKDVNHAKAYCDKHANLKSLPELQLMVERILEGPYAMELALSNLVELEKQLQATLTYVRARKIQMMLESVKSLHDQQEKMLKEENQLLEKQEKMLKEENQLLEKQIEAMKNGTDSDHPLCHPPQQTTLSLLK</sequence>
<keyword evidence="2" id="KW-0805">Transcription regulation</keyword>
<dbReference type="KEGG" id="peu:105123029"/>
<evidence type="ECO:0000256" key="4">
    <source>
        <dbReference type="ARBA" id="ARBA00023163"/>
    </source>
</evidence>
<evidence type="ECO:0000259" key="7">
    <source>
        <dbReference type="PROSITE" id="PS50066"/>
    </source>
</evidence>
<dbReference type="CDD" id="cd00265">
    <property type="entry name" value="MADS_MEF2_like"/>
    <property type="match status" value="1"/>
</dbReference>
<evidence type="ECO:0000256" key="6">
    <source>
        <dbReference type="SAM" id="MobiDB-lite"/>
    </source>
</evidence>
<keyword evidence="4" id="KW-0804">Transcription</keyword>
<evidence type="ECO:0000256" key="1">
    <source>
        <dbReference type="ARBA" id="ARBA00004123"/>
    </source>
</evidence>
<protein>
    <submittedName>
        <fullName evidence="9">MADS-box protein FLOWERING LOCUS C-like isoform X1</fullName>
    </submittedName>
</protein>
<dbReference type="Pfam" id="PF00319">
    <property type="entry name" value="SRF-TF"/>
    <property type="match status" value="1"/>
</dbReference>
<feature type="compositionally biased region" description="Basic and acidic residues" evidence="6">
    <location>
        <begin position="188"/>
        <end position="199"/>
    </location>
</feature>
<keyword evidence="5" id="KW-0539">Nucleus</keyword>
<keyword evidence="3" id="KW-0238">DNA-binding</keyword>
<feature type="compositionally biased region" description="Polar residues" evidence="6">
    <location>
        <begin position="203"/>
        <end position="212"/>
    </location>
</feature>
<name>A0AAJ6U1E6_POPEU</name>
<dbReference type="GO" id="GO:0000977">
    <property type="term" value="F:RNA polymerase II transcription regulatory region sequence-specific DNA binding"/>
    <property type="evidence" value="ECO:0007669"/>
    <property type="project" value="InterPro"/>
</dbReference>
<dbReference type="GO" id="GO:0045944">
    <property type="term" value="P:positive regulation of transcription by RNA polymerase II"/>
    <property type="evidence" value="ECO:0007669"/>
    <property type="project" value="InterPro"/>
</dbReference>
<dbReference type="SMART" id="SM00432">
    <property type="entry name" value="MADS"/>
    <property type="match status" value="1"/>
</dbReference>
<dbReference type="InterPro" id="IPR002100">
    <property type="entry name" value="TF_MADSbox"/>
</dbReference>
<evidence type="ECO:0000256" key="5">
    <source>
        <dbReference type="ARBA" id="ARBA00023242"/>
    </source>
</evidence>
<keyword evidence="8" id="KW-1185">Reference proteome</keyword>
<dbReference type="GO" id="GO:0046983">
    <property type="term" value="F:protein dimerization activity"/>
    <property type="evidence" value="ECO:0007669"/>
    <property type="project" value="InterPro"/>
</dbReference>
<dbReference type="SUPFAM" id="SSF55455">
    <property type="entry name" value="SRF-like"/>
    <property type="match status" value="1"/>
</dbReference>
<comment type="subcellular location">
    <subcellularLocation>
        <location evidence="1">Nucleus</location>
    </subcellularLocation>
</comment>
<dbReference type="PRINTS" id="PR00404">
    <property type="entry name" value="MADSDOMAIN"/>
</dbReference>
<reference evidence="9" key="1">
    <citation type="submission" date="2025-08" db="UniProtKB">
        <authorList>
            <consortium name="RefSeq"/>
        </authorList>
    </citation>
    <scope>IDENTIFICATION</scope>
</reference>
<dbReference type="PROSITE" id="PS00350">
    <property type="entry name" value="MADS_BOX_1"/>
    <property type="match status" value="1"/>
</dbReference>